<feature type="domain" description="Reverse transcriptase Ty1/copia-type" evidence="2">
    <location>
        <begin position="75"/>
        <end position="125"/>
    </location>
</feature>
<name>A0AAV5L0A6_9ROSI</name>
<sequence>MQQNGGLTFANLEASKKAKEESLPVAAEHSTGGSLPTTPELEFRTSSRSQCKKRRPAWLEDYEAMADEIGSIKRNQAWELIDLLEGHKTIGVKWIYKTKLRENGEIDKFKARLVAKDYKQEFGID</sequence>
<evidence type="ECO:0000259" key="2">
    <source>
        <dbReference type="Pfam" id="PF07727"/>
    </source>
</evidence>
<evidence type="ECO:0000313" key="4">
    <source>
        <dbReference type="Proteomes" id="UP001054252"/>
    </source>
</evidence>
<comment type="caution">
    <text evidence="3">The sequence shown here is derived from an EMBL/GenBank/DDBJ whole genome shotgun (WGS) entry which is preliminary data.</text>
</comment>
<protein>
    <recommendedName>
        <fullName evidence="2">Reverse transcriptase Ty1/copia-type domain-containing protein</fullName>
    </recommendedName>
</protein>
<evidence type="ECO:0000256" key="1">
    <source>
        <dbReference type="SAM" id="MobiDB-lite"/>
    </source>
</evidence>
<gene>
    <name evidence="3" type="ORF">SLEP1_g39400</name>
</gene>
<keyword evidence="4" id="KW-1185">Reference proteome</keyword>
<dbReference type="Pfam" id="PF07727">
    <property type="entry name" value="RVT_2"/>
    <property type="match status" value="1"/>
</dbReference>
<evidence type="ECO:0000313" key="3">
    <source>
        <dbReference type="EMBL" id="GKV30606.1"/>
    </source>
</evidence>
<accession>A0AAV5L0A6</accession>
<dbReference type="EMBL" id="BPVZ01000087">
    <property type="protein sequence ID" value="GKV30606.1"/>
    <property type="molecule type" value="Genomic_DNA"/>
</dbReference>
<dbReference type="Proteomes" id="UP001054252">
    <property type="component" value="Unassembled WGS sequence"/>
</dbReference>
<reference evidence="3 4" key="1">
    <citation type="journal article" date="2021" name="Commun. Biol.">
        <title>The genome of Shorea leprosula (Dipterocarpaceae) highlights the ecological relevance of drought in aseasonal tropical rainforests.</title>
        <authorList>
            <person name="Ng K.K.S."/>
            <person name="Kobayashi M.J."/>
            <person name="Fawcett J.A."/>
            <person name="Hatakeyama M."/>
            <person name="Paape T."/>
            <person name="Ng C.H."/>
            <person name="Ang C.C."/>
            <person name="Tnah L.H."/>
            <person name="Lee C.T."/>
            <person name="Nishiyama T."/>
            <person name="Sese J."/>
            <person name="O'Brien M.J."/>
            <person name="Copetti D."/>
            <person name="Mohd Noor M.I."/>
            <person name="Ong R.C."/>
            <person name="Putra M."/>
            <person name="Sireger I.Z."/>
            <person name="Indrioko S."/>
            <person name="Kosugi Y."/>
            <person name="Izuno A."/>
            <person name="Isagi Y."/>
            <person name="Lee S.L."/>
            <person name="Shimizu K.K."/>
        </authorList>
    </citation>
    <scope>NUCLEOTIDE SEQUENCE [LARGE SCALE GENOMIC DNA]</scope>
    <source>
        <strain evidence="3">214</strain>
    </source>
</reference>
<feature type="region of interest" description="Disordered" evidence="1">
    <location>
        <begin position="20"/>
        <end position="48"/>
    </location>
</feature>
<proteinExistence type="predicted"/>
<dbReference type="AlphaFoldDB" id="A0AAV5L0A6"/>
<dbReference type="InterPro" id="IPR013103">
    <property type="entry name" value="RVT_2"/>
</dbReference>
<organism evidence="3 4">
    <name type="scientific">Rubroshorea leprosula</name>
    <dbReference type="NCBI Taxonomy" id="152421"/>
    <lineage>
        <taxon>Eukaryota</taxon>
        <taxon>Viridiplantae</taxon>
        <taxon>Streptophyta</taxon>
        <taxon>Embryophyta</taxon>
        <taxon>Tracheophyta</taxon>
        <taxon>Spermatophyta</taxon>
        <taxon>Magnoliopsida</taxon>
        <taxon>eudicotyledons</taxon>
        <taxon>Gunneridae</taxon>
        <taxon>Pentapetalae</taxon>
        <taxon>rosids</taxon>
        <taxon>malvids</taxon>
        <taxon>Malvales</taxon>
        <taxon>Dipterocarpaceae</taxon>
        <taxon>Rubroshorea</taxon>
    </lineage>
</organism>